<feature type="compositionally biased region" description="Basic residues" evidence="4">
    <location>
        <begin position="530"/>
        <end position="540"/>
    </location>
</feature>
<gene>
    <name evidence="5" type="ORF">GUITHDRAFT_112862</name>
</gene>
<feature type="compositionally biased region" description="Acidic residues" evidence="4">
    <location>
        <begin position="12"/>
        <end position="21"/>
    </location>
</feature>
<accession>L1IYZ7</accession>
<reference evidence="5 7" key="1">
    <citation type="journal article" date="2012" name="Nature">
        <title>Algal genomes reveal evolutionary mosaicism and the fate of nucleomorphs.</title>
        <authorList>
            <consortium name="DOE Joint Genome Institute"/>
            <person name="Curtis B.A."/>
            <person name="Tanifuji G."/>
            <person name="Burki F."/>
            <person name="Gruber A."/>
            <person name="Irimia M."/>
            <person name="Maruyama S."/>
            <person name="Arias M.C."/>
            <person name="Ball S.G."/>
            <person name="Gile G.H."/>
            <person name="Hirakawa Y."/>
            <person name="Hopkins J.F."/>
            <person name="Kuo A."/>
            <person name="Rensing S.A."/>
            <person name="Schmutz J."/>
            <person name="Symeonidi A."/>
            <person name="Elias M."/>
            <person name="Eveleigh R.J."/>
            <person name="Herman E.K."/>
            <person name="Klute M.J."/>
            <person name="Nakayama T."/>
            <person name="Obornik M."/>
            <person name="Reyes-Prieto A."/>
            <person name="Armbrust E.V."/>
            <person name="Aves S.J."/>
            <person name="Beiko R.G."/>
            <person name="Coutinho P."/>
            <person name="Dacks J.B."/>
            <person name="Durnford D.G."/>
            <person name="Fast N.M."/>
            <person name="Green B.R."/>
            <person name="Grisdale C.J."/>
            <person name="Hempel F."/>
            <person name="Henrissat B."/>
            <person name="Hoppner M.P."/>
            <person name="Ishida K."/>
            <person name="Kim E."/>
            <person name="Koreny L."/>
            <person name="Kroth P.G."/>
            <person name="Liu Y."/>
            <person name="Malik S.B."/>
            <person name="Maier U.G."/>
            <person name="McRose D."/>
            <person name="Mock T."/>
            <person name="Neilson J.A."/>
            <person name="Onodera N.T."/>
            <person name="Poole A.M."/>
            <person name="Pritham E.J."/>
            <person name="Richards T.A."/>
            <person name="Rocap G."/>
            <person name="Roy S.W."/>
            <person name="Sarai C."/>
            <person name="Schaack S."/>
            <person name="Shirato S."/>
            <person name="Slamovits C.H."/>
            <person name="Spencer D.F."/>
            <person name="Suzuki S."/>
            <person name="Worden A.Z."/>
            <person name="Zauner S."/>
            <person name="Barry K."/>
            <person name="Bell C."/>
            <person name="Bharti A.K."/>
            <person name="Crow J.A."/>
            <person name="Grimwood J."/>
            <person name="Kramer R."/>
            <person name="Lindquist E."/>
            <person name="Lucas S."/>
            <person name="Salamov A."/>
            <person name="McFadden G.I."/>
            <person name="Lane C.E."/>
            <person name="Keeling P.J."/>
            <person name="Gray M.W."/>
            <person name="Grigoriev I.V."/>
            <person name="Archibald J.M."/>
        </authorList>
    </citation>
    <scope>NUCLEOTIDE SEQUENCE</scope>
    <source>
        <strain evidence="5 7">CCMP2712</strain>
    </source>
</reference>
<evidence type="ECO:0000256" key="4">
    <source>
        <dbReference type="SAM" id="MobiDB-lite"/>
    </source>
</evidence>
<dbReference type="Proteomes" id="UP000011087">
    <property type="component" value="Unassembled WGS sequence"/>
</dbReference>
<feature type="compositionally biased region" description="Basic and acidic residues" evidence="4">
    <location>
        <begin position="668"/>
        <end position="678"/>
    </location>
</feature>
<feature type="compositionally biased region" description="Basic and acidic residues" evidence="4">
    <location>
        <begin position="711"/>
        <end position="723"/>
    </location>
</feature>
<feature type="compositionally biased region" description="Acidic residues" evidence="4">
    <location>
        <begin position="95"/>
        <end position="137"/>
    </location>
</feature>
<evidence type="ECO:0008006" key="8">
    <source>
        <dbReference type="Google" id="ProtNLM"/>
    </source>
</evidence>
<dbReference type="GO" id="GO:0032040">
    <property type="term" value="C:small-subunit processome"/>
    <property type="evidence" value="ECO:0007669"/>
    <property type="project" value="InterPro"/>
</dbReference>
<evidence type="ECO:0000256" key="3">
    <source>
        <dbReference type="ARBA" id="ARBA00023242"/>
    </source>
</evidence>
<evidence type="ECO:0000313" key="5">
    <source>
        <dbReference type="EMBL" id="EKX41129.1"/>
    </source>
</evidence>
<feature type="compositionally biased region" description="Acidic residues" evidence="4">
    <location>
        <begin position="47"/>
        <end position="63"/>
    </location>
</feature>
<feature type="region of interest" description="Disordered" evidence="4">
    <location>
        <begin position="791"/>
        <end position="828"/>
    </location>
</feature>
<feature type="compositionally biased region" description="Basic and acidic residues" evidence="4">
    <location>
        <begin position="426"/>
        <end position="438"/>
    </location>
</feature>
<feature type="region of interest" description="Disordered" evidence="4">
    <location>
        <begin position="1"/>
        <end position="139"/>
    </location>
</feature>
<comment type="subcellular location">
    <subcellularLocation>
        <location evidence="1">Nucleus</location>
        <location evidence="1">Nucleolus</location>
    </subcellularLocation>
</comment>
<dbReference type="GO" id="GO:0006364">
    <property type="term" value="P:rRNA processing"/>
    <property type="evidence" value="ECO:0007669"/>
    <property type="project" value="InterPro"/>
</dbReference>
<feature type="region of interest" description="Disordered" evidence="4">
    <location>
        <begin position="410"/>
        <end position="775"/>
    </location>
</feature>
<keyword evidence="2" id="KW-0597">Phosphoprotein</keyword>
<feature type="compositionally biased region" description="Basic and acidic residues" evidence="4">
    <location>
        <begin position="64"/>
        <end position="82"/>
    </location>
</feature>
<feature type="compositionally biased region" description="Basic and acidic residues" evidence="4">
    <location>
        <begin position="632"/>
        <end position="643"/>
    </location>
</feature>
<dbReference type="InterPro" id="IPR006709">
    <property type="entry name" value="SSU_processome_Utp14"/>
</dbReference>
<evidence type="ECO:0000256" key="1">
    <source>
        <dbReference type="ARBA" id="ARBA00004604"/>
    </source>
</evidence>
<proteinExistence type="predicted"/>
<keyword evidence="3" id="KW-0539">Nucleus</keyword>
<evidence type="ECO:0000313" key="7">
    <source>
        <dbReference type="Proteomes" id="UP000011087"/>
    </source>
</evidence>
<dbReference type="AlphaFoldDB" id="L1IYZ7"/>
<dbReference type="GeneID" id="17297782"/>
<dbReference type="eggNOG" id="KOG2172">
    <property type="taxonomic scope" value="Eukaryota"/>
</dbReference>
<reference evidence="6" key="3">
    <citation type="submission" date="2016-03" db="UniProtKB">
        <authorList>
            <consortium name="EnsemblProtists"/>
        </authorList>
    </citation>
    <scope>IDENTIFICATION</scope>
</reference>
<evidence type="ECO:0000256" key="2">
    <source>
        <dbReference type="ARBA" id="ARBA00022553"/>
    </source>
</evidence>
<dbReference type="RefSeq" id="XP_005828109.1">
    <property type="nucleotide sequence ID" value="XM_005828052.1"/>
</dbReference>
<organism evidence="5">
    <name type="scientific">Guillardia theta (strain CCMP2712)</name>
    <name type="common">Cryptophyte</name>
    <dbReference type="NCBI Taxonomy" id="905079"/>
    <lineage>
        <taxon>Eukaryota</taxon>
        <taxon>Cryptophyceae</taxon>
        <taxon>Pyrenomonadales</taxon>
        <taxon>Geminigeraceae</taxon>
        <taxon>Guillardia</taxon>
    </lineage>
</organism>
<dbReference type="OrthoDB" id="277439at2759"/>
<feature type="compositionally biased region" description="Basic and acidic residues" evidence="4">
    <location>
        <begin position="502"/>
        <end position="514"/>
    </location>
</feature>
<dbReference type="Pfam" id="PF04615">
    <property type="entry name" value="Utp14"/>
    <property type="match status" value="1"/>
</dbReference>
<dbReference type="STRING" id="905079.L1IYZ7"/>
<feature type="compositionally biased region" description="Polar residues" evidence="4">
    <location>
        <begin position="548"/>
        <end position="564"/>
    </location>
</feature>
<feature type="region of interest" description="Disordered" evidence="4">
    <location>
        <begin position="924"/>
        <end position="945"/>
    </location>
</feature>
<protein>
    <recommendedName>
        <fullName evidence="8">U3 small nucleolar RNA-associated protein 14</fullName>
    </recommendedName>
</protein>
<dbReference type="EnsemblProtists" id="EKX41129">
    <property type="protein sequence ID" value="EKX41129"/>
    <property type="gene ID" value="GUITHDRAFT_112862"/>
</dbReference>
<feature type="compositionally biased region" description="Basic and acidic residues" evidence="4">
    <location>
        <begin position="460"/>
        <end position="469"/>
    </location>
</feature>
<feature type="compositionally biased region" description="Basic and acidic residues" evidence="4">
    <location>
        <begin position="22"/>
        <end position="33"/>
    </location>
</feature>
<feature type="compositionally biased region" description="Acidic residues" evidence="4">
    <location>
        <begin position="483"/>
        <end position="494"/>
    </location>
</feature>
<reference evidence="7" key="2">
    <citation type="submission" date="2012-11" db="EMBL/GenBank/DDBJ databases">
        <authorList>
            <person name="Kuo A."/>
            <person name="Curtis B.A."/>
            <person name="Tanifuji G."/>
            <person name="Burki F."/>
            <person name="Gruber A."/>
            <person name="Irimia M."/>
            <person name="Maruyama S."/>
            <person name="Arias M.C."/>
            <person name="Ball S.G."/>
            <person name="Gile G.H."/>
            <person name="Hirakawa Y."/>
            <person name="Hopkins J.F."/>
            <person name="Rensing S.A."/>
            <person name="Schmutz J."/>
            <person name="Symeonidi A."/>
            <person name="Elias M."/>
            <person name="Eveleigh R.J."/>
            <person name="Herman E.K."/>
            <person name="Klute M.J."/>
            <person name="Nakayama T."/>
            <person name="Obornik M."/>
            <person name="Reyes-Prieto A."/>
            <person name="Armbrust E.V."/>
            <person name="Aves S.J."/>
            <person name="Beiko R.G."/>
            <person name="Coutinho P."/>
            <person name="Dacks J.B."/>
            <person name="Durnford D.G."/>
            <person name="Fast N.M."/>
            <person name="Green B.R."/>
            <person name="Grisdale C."/>
            <person name="Hempe F."/>
            <person name="Henrissat B."/>
            <person name="Hoppner M.P."/>
            <person name="Ishida K.-I."/>
            <person name="Kim E."/>
            <person name="Koreny L."/>
            <person name="Kroth P.G."/>
            <person name="Liu Y."/>
            <person name="Malik S.-B."/>
            <person name="Maier U.G."/>
            <person name="McRose D."/>
            <person name="Mock T."/>
            <person name="Neilson J.A."/>
            <person name="Onodera N.T."/>
            <person name="Poole A.M."/>
            <person name="Pritham E.J."/>
            <person name="Richards T.A."/>
            <person name="Rocap G."/>
            <person name="Roy S.W."/>
            <person name="Sarai C."/>
            <person name="Schaack S."/>
            <person name="Shirato S."/>
            <person name="Slamovits C.H."/>
            <person name="Spencer D.F."/>
            <person name="Suzuki S."/>
            <person name="Worden A.Z."/>
            <person name="Zauner S."/>
            <person name="Barry K."/>
            <person name="Bell C."/>
            <person name="Bharti A.K."/>
            <person name="Crow J.A."/>
            <person name="Grimwood J."/>
            <person name="Kramer R."/>
            <person name="Lindquist E."/>
            <person name="Lucas S."/>
            <person name="Salamov A."/>
            <person name="McFadden G.I."/>
            <person name="Lane C.E."/>
            <person name="Keeling P.J."/>
            <person name="Gray M.W."/>
            <person name="Grigoriev I.V."/>
            <person name="Archibald J.M."/>
        </authorList>
    </citation>
    <scope>NUCLEOTIDE SEQUENCE</scope>
    <source>
        <strain evidence="7">CCMP2712</strain>
    </source>
</reference>
<dbReference type="OMA" id="QVIEPMD"/>
<dbReference type="PANTHER" id="PTHR14150">
    <property type="entry name" value="U3 SMALL NUCLEOLAR RNA-ASSOCIATED PROTEIN 14"/>
    <property type="match status" value="1"/>
</dbReference>
<keyword evidence="7" id="KW-1185">Reference proteome</keyword>
<name>L1IYZ7_GUITC</name>
<feature type="compositionally biased region" description="Acidic residues" evidence="4">
    <location>
        <begin position="415"/>
        <end position="425"/>
    </location>
</feature>
<dbReference type="PaxDb" id="55529-EKX41129"/>
<feature type="compositionally biased region" description="Basic and acidic residues" evidence="4">
    <location>
        <begin position="796"/>
        <end position="809"/>
    </location>
</feature>
<feature type="compositionally biased region" description="Gly residues" evidence="4">
    <location>
        <begin position="737"/>
        <end position="747"/>
    </location>
</feature>
<evidence type="ECO:0000313" key="6">
    <source>
        <dbReference type="EnsemblProtists" id="EKX41129"/>
    </source>
</evidence>
<dbReference type="KEGG" id="gtt:GUITHDRAFT_112862"/>
<dbReference type="HOGENOM" id="CLU_003783_1_1_1"/>
<dbReference type="PANTHER" id="PTHR14150:SF12">
    <property type="entry name" value="U3 SMALL NUCLEOLAR RNA-ASSOCIATED PROTEIN 14 HOMOLOG A"/>
    <property type="match status" value="1"/>
</dbReference>
<dbReference type="EMBL" id="JH993026">
    <property type="protein sequence ID" value="EKX41129.1"/>
    <property type="molecule type" value="Genomic_DNA"/>
</dbReference>
<sequence>MGKKGNKKVGEDVYEESDEDEERRQKDEKRRFAGVDIYEYEQPDHFSDDEEIDEDEAFGEDDYDRYGDLGGKDDRSCKRDELLAAFLNSGGENYRDEDEDEDEAEGSDDMDDIFNEDGGEDEQSEGEEEEEEEEDDEDRHMQLLAAVKATKKKEEQELSYVPAAAEGEFGVGTQGKQLSLSSLLDPLKSKQSMKSVVKDLEEVEGKRAVAVPAPTIVTQRAMRQVGYEDTKNTVTHWLPIVKKNREAEHVSFPLKMPTGHNVTASSIISSFKPQTSLEQKIGSMISAAGADEASLQKSEELELRKLSVEDVQARQKELAKMRSLLFHAEIKAKRINKIKSKKFHKVSRKYKEKEGAIADKELKELDPEAYKERMEMLARKRAEERLTLKHKNTSKWAIEEQIRMGERLRKKQLEAESEEEDEEEEDKKFLDEARKEDVLGPQLSQEKVKGVMGMAFMQRSMEKQREEASKLLADLNAMHDGEDLSDASEFEEDGAQGMRRKKQEENEQGKHFEGESEEEEEAAAENPNKSGKKKNKKRKSSAGPLKDGNTQIDEVAFSTGSTLVVQERTGLKEVVYEAKPGGGGGGGKNMQSAKKEAKKESKEAKKENNQQQGGGKQAGGDPSLKIDFNDELDTKHLNGKEEEAAAAETSSNPWLATPGKAAGQGKKKQSESEGKEGGAGKQENPWLSATNASERKERVATQDADGVVSERMTRKEAKRKATEMETMLDLNVTLGKVGKGGGGGGGGDRQKKKAKGEEGEEQEPEPPAMLSGPSKEQVRLMQAAFADADMEAEFEEEKREIMESTKPKLVEATPGWGGWGGEGVREKEKARKVLEVSYKKTQQERMKKAMIGEVPYHQRQDKDLSHVIISEKRNRHAAKYLVEKHPHQPLGPDWNTANMHKKMIQKTVQIKTGKMIDPIALPTTSKSKKNALMKIASRPKAPVRE</sequence>
<feature type="compositionally biased region" description="Basic and acidic residues" evidence="4">
    <location>
        <begin position="593"/>
        <end position="608"/>
    </location>
</feature>